<evidence type="ECO:0000313" key="1">
    <source>
        <dbReference type="EMBL" id="CRL36317.1"/>
    </source>
</evidence>
<proteinExistence type="predicted"/>
<dbReference type="EMBL" id="CVRQ01000017">
    <property type="protein sequence ID" value="CRL36317.1"/>
    <property type="molecule type" value="Genomic_DNA"/>
</dbReference>
<name>A0A0M6WI07_9FIRM</name>
<organism evidence="1 2">
    <name type="scientific">Agathobacter rectalis</name>
    <dbReference type="NCBI Taxonomy" id="39491"/>
    <lineage>
        <taxon>Bacteria</taxon>
        <taxon>Bacillati</taxon>
        <taxon>Bacillota</taxon>
        <taxon>Clostridia</taxon>
        <taxon>Lachnospirales</taxon>
        <taxon>Lachnospiraceae</taxon>
        <taxon>Agathobacter</taxon>
    </lineage>
</organism>
<keyword evidence="2" id="KW-1185">Reference proteome</keyword>
<gene>
    <name evidence="1" type="ORF">T1815_13011</name>
</gene>
<dbReference type="RefSeq" id="WP_155514860.1">
    <property type="nucleotide sequence ID" value="NZ_CVRQ01000017.1"/>
</dbReference>
<dbReference type="Proteomes" id="UP000049472">
    <property type="component" value="Unassembled WGS sequence"/>
</dbReference>
<protein>
    <submittedName>
        <fullName evidence="1">Uncharacterized protein</fullName>
    </submittedName>
</protein>
<accession>A0A0M6WI07</accession>
<dbReference type="AlphaFoldDB" id="A0A0M6WI07"/>
<reference evidence="2" key="1">
    <citation type="submission" date="2015-05" db="EMBL/GenBank/DDBJ databases">
        <authorList>
            <consortium name="Pathogen Informatics"/>
        </authorList>
    </citation>
    <scope>NUCLEOTIDE SEQUENCE [LARGE SCALE GENOMIC DNA]</scope>
    <source>
        <strain evidence="2">T1-815</strain>
    </source>
</reference>
<sequence length="100" mass="11014">MGTMIGKICFIYYKHIISGVVKNKEYFLENVTNLGLPLPLMKPDFPTLTSPMFMVAGDWSTPTAAIAALQLKADGTLSWVSSHGHTEPLTYMGFIAYIAK</sequence>
<evidence type="ECO:0000313" key="2">
    <source>
        <dbReference type="Proteomes" id="UP000049472"/>
    </source>
</evidence>